<dbReference type="GO" id="GO:0003860">
    <property type="term" value="F:3-hydroxyisobutyryl-CoA hydrolase activity"/>
    <property type="evidence" value="ECO:0007669"/>
    <property type="project" value="UniProtKB-EC"/>
</dbReference>
<sequence length="347" mass="39206">MNDEILISEIGSKRVLQLNRPKLMNAYNSYMIKKLRECLEEWQIDPTVKLVIVKGNDRAFSSGGEIRDVAGFGDHVDHLIKFNYSIKSFSKPYVALVDGVAMGGGLGLAVNGQFVVATERAIAAMPEAVVGYYPDAGAAHFLTGNFGLFMALTGFRLKGADIYHVGLASHYIKSSNLVTLEQDLLSIPENSINEESVKSVLSKFHERSLPPFSLKPYSEEIENSFSKNSVESIVESLQSKNSEFSQKVLKDLLKISPTSLKVTFQHFTTAKNLTFEDLMDVEYRLTQRFVKEHDFYEGVRAMLIEKDRKPKWKPCRLEDVSQEIVDSYFTKKISKNYINQTFLESKL</sequence>
<reference evidence="10" key="1">
    <citation type="submission" date="2022-11" db="UniProtKB">
        <authorList>
            <consortium name="WormBaseParasite"/>
        </authorList>
    </citation>
    <scope>IDENTIFICATION</scope>
</reference>
<dbReference type="EC" id="3.1.2.4" evidence="3"/>
<feature type="domain" description="Enoyl-CoA hydratase/isomerase" evidence="8">
    <location>
        <begin position="14"/>
        <end position="329"/>
    </location>
</feature>
<evidence type="ECO:0000313" key="9">
    <source>
        <dbReference type="Proteomes" id="UP000887540"/>
    </source>
</evidence>
<comment type="similarity">
    <text evidence="2">Belongs to the enoyl-CoA hydratase/isomerase family.</text>
</comment>
<dbReference type="SUPFAM" id="SSF52096">
    <property type="entry name" value="ClpP/crotonase"/>
    <property type="match status" value="1"/>
</dbReference>
<dbReference type="Proteomes" id="UP000887540">
    <property type="component" value="Unplaced"/>
</dbReference>
<dbReference type="Pfam" id="PF16113">
    <property type="entry name" value="ECH_2"/>
    <property type="match status" value="1"/>
</dbReference>
<dbReference type="AlphaFoldDB" id="A0A914CNR0"/>
<dbReference type="NCBIfam" id="NF004127">
    <property type="entry name" value="PRK05617.1"/>
    <property type="match status" value="1"/>
</dbReference>
<evidence type="ECO:0000256" key="6">
    <source>
        <dbReference type="ARBA" id="ARBA00024871"/>
    </source>
</evidence>
<organism evidence="9 10">
    <name type="scientific">Acrobeloides nanus</name>
    <dbReference type="NCBI Taxonomy" id="290746"/>
    <lineage>
        <taxon>Eukaryota</taxon>
        <taxon>Metazoa</taxon>
        <taxon>Ecdysozoa</taxon>
        <taxon>Nematoda</taxon>
        <taxon>Chromadorea</taxon>
        <taxon>Rhabditida</taxon>
        <taxon>Tylenchina</taxon>
        <taxon>Cephalobomorpha</taxon>
        <taxon>Cephaloboidea</taxon>
        <taxon>Cephalobidae</taxon>
        <taxon>Acrobeloides</taxon>
    </lineage>
</organism>
<dbReference type="InterPro" id="IPR032259">
    <property type="entry name" value="HIBYL-CoA-H"/>
</dbReference>
<dbReference type="GO" id="GO:0006574">
    <property type="term" value="P:L-valine catabolic process"/>
    <property type="evidence" value="ECO:0007669"/>
    <property type="project" value="TreeGrafter"/>
</dbReference>
<dbReference type="InterPro" id="IPR029045">
    <property type="entry name" value="ClpP/crotonase-like_dom_sf"/>
</dbReference>
<evidence type="ECO:0000313" key="10">
    <source>
        <dbReference type="WBParaSite" id="ACRNAN_scaffold12795.g19504.t1"/>
    </source>
</evidence>
<accession>A0A914CNR0</accession>
<comment type="catalytic activity">
    <reaction evidence="1">
        <text>3-hydroxy-2-methylpropanoyl-CoA + H2O = 3-hydroxy-2-methylpropanoate + CoA + H(+)</text>
        <dbReference type="Rhea" id="RHEA:20888"/>
        <dbReference type="ChEBI" id="CHEBI:11805"/>
        <dbReference type="ChEBI" id="CHEBI:15377"/>
        <dbReference type="ChEBI" id="CHEBI:15378"/>
        <dbReference type="ChEBI" id="CHEBI:57287"/>
        <dbReference type="ChEBI" id="CHEBI:57340"/>
        <dbReference type="EC" id="3.1.2.4"/>
    </reaction>
</comment>
<dbReference type="WBParaSite" id="ACRNAN_scaffold12795.g19504.t1">
    <property type="protein sequence ID" value="ACRNAN_scaffold12795.g19504.t1"/>
    <property type="gene ID" value="ACRNAN_scaffold12795.g19504"/>
</dbReference>
<evidence type="ECO:0000256" key="4">
    <source>
        <dbReference type="ARBA" id="ARBA00016714"/>
    </source>
</evidence>
<name>A0A914CNR0_9BILA</name>
<dbReference type="CDD" id="cd06558">
    <property type="entry name" value="crotonase-like"/>
    <property type="match status" value="1"/>
</dbReference>
<evidence type="ECO:0000256" key="1">
    <source>
        <dbReference type="ARBA" id="ARBA00001709"/>
    </source>
</evidence>
<evidence type="ECO:0000256" key="5">
    <source>
        <dbReference type="ARBA" id="ARBA00022801"/>
    </source>
</evidence>
<evidence type="ECO:0000259" key="8">
    <source>
        <dbReference type="Pfam" id="PF16113"/>
    </source>
</evidence>
<evidence type="ECO:0000256" key="7">
    <source>
        <dbReference type="ARBA" id="ARBA00031181"/>
    </source>
</evidence>
<evidence type="ECO:0000256" key="2">
    <source>
        <dbReference type="ARBA" id="ARBA00005254"/>
    </source>
</evidence>
<dbReference type="PANTHER" id="PTHR43176:SF3">
    <property type="entry name" value="3-HYDROXYISOBUTYRYL-COA HYDROLASE, MITOCHONDRIAL"/>
    <property type="match status" value="1"/>
</dbReference>
<keyword evidence="9" id="KW-1185">Reference proteome</keyword>
<dbReference type="GO" id="GO:0005739">
    <property type="term" value="C:mitochondrion"/>
    <property type="evidence" value="ECO:0007669"/>
    <property type="project" value="TreeGrafter"/>
</dbReference>
<dbReference type="Gene3D" id="3.90.226.10">
    <property type="entry name" value="2-enoyl-CoA Hydratase, Chain A, domain 1"/>
    <property type="match status" value="1"/>
</dbReference>
<proteinExistence type="inferred from homology"/>
<protein>
    <recommendedName>
        <fullName evidence="4">3-hydroxyisobutyryl-CoA hydrolase, mitochondrial</fullName>
        <ecNumber evidence="3">3.1.2.4</ecNumber>
    </recommendedName>
    <alternativeName>
        <fullName evidence="7">3-hydroxyisobutyryl-coenzyme A hydrolase</fullName>
    </alternativeName>
</protein>
<evidence type="ECO:0000256" key="3">
    <source>
        <dbReference type="ARBA" id="ARBA00011915"/>
    </source>
</evidence>
<comment type="function">
    <text evidence="6">Hydrolyzes 3-hydroxyisobutyryl-CoA (HIBYL-CoA), a saline catabolite. Has high activity toward isobutyryl-CoA. Could be an isobutyryl-CoA dehydrogenase that functions in valine catabolism. Also hydrolyzes 3-hydroxypropanoyl-CoA.</text>
</comment>
<dbReference type="InterPro" id="IPR045004">
    <property type="entry name" value="ECH_dom"/>
</dbReference>
<keyword evidence="5" id="KW-0378">Hydrolase</keyword>
<dbReference type="PANTHER" id="PTHR43176">
    <property type="entry name" value="3-HYDROXYISOBUTYRYL-COA HYDROLASE-RELATED"/>
    <property type="match status" value="1"/>
</dbReference>